<dbReference type="PANTHER" id="PTHR33164:SF64">
    <property type="entry name" value="TRANSCRIPTIONAL REGULATOR SLYA"/>
    <property type="match status" value="1"/>
</dbReference>
<dbReference type="SMART" id="SM00347">
    <property type="entry name" value="HTH_MARR"/>
    <property type="match status" value="1"/>
</dbReference>
<feature type="domain" description="HTH marR-type" evidence="4">
    <location>
        <begin position="42"/>
        <end position="175"/>
    </location>
</feature>
<dbReference type="InterPro" id="IPR023187">
    <property type="entry name" value="Tscrpt_reg_MarR-type_CS"/>
</dbReference>
<name>A0ABR6NAS2_9SPHN</name>
<dbReference type="SUPFAM" id="SSF46785">
    <property type="entry name" value="Winged helix' DNA-binding domain"/>
    <property type="match status" value="1"/>
</dbReference>
<keyword evidence="2" id="KW-0238">DNA-binding</keyword>
<dbReference type="EMBL" id="JACHKA010000001">
    <property type="protein sequence ID" value="MBB5984360.1"/>
    <property type="molecule type" value="Genomic_DNA"/>
</dbReference>
<dbReference type="InterPro" id="IPR036390">
    <property type="entry name" value="WH_DNA-bd_sf"/>
</dbReference>
<dbReference type="Proteomes" id="UP001138540">
    <property type="component" value="Unassembled WGS sequence"/>
</dbReference>
<evidence type="ECO:0000313" key="5">
    <source>
        <dbReference type="EMBL" id="MBB5984360.1"/>
    </source>
</evidence>
<evidence type="ECO:0000256" key="2">
    <source>
        <dbReference type="ARBA" id="ARBA00023125"/>
    </source>
</evidence>
<comment type="caution">
    <text evidence="5">The sequence shown here is derived from an EMBL/GenBank/DDBJ whole genome shotgun (WGS) entry which is preliminary data.</text>
</comment>
<evidence type="ECO:0000256" key="3">
    <source>
        <dbReference type="ARBA" id="ARBA00023163"/>
    </source>
</evidence>
<dbReference type="InterPro" id="IPR000835">
    <property type="entry name" value="HTH_MarR-typ"/>
</dbReference>
<dbReference type="InterPro" id="IPR036388">
    <property type="entry name" value="WH-like_DNA-bd_sf"/>
</dbReference>
<reference evidence="5 6" key="1">
    <citation type="submission" date="2020-08" db="EMBL/GenBank/DDBJ databases">
        <title>Exploring microbial biodiversity for novel pathways involved in the catabolism of aromatic compounds derived from lignin.</title>
        <authorList>
            <person name="Elkins J."/>
        </authorList>
    </citation>
    <scope>NUCLEOTIDE SEQUENCE [LARGE SCALE GENOMIC DNA]</scope>
    <source>
        <strain evidence="5 6">B1D3A</strain>
    </source>
</reference>
<dbReference type="PROSITE" id="PS01117">
    <property type="entry name" value="HTH_MARR_1"/>
    <property type="match status" value="1"/>
</dbReference>
<dbReference type="Pfam" id="PF01047">
    <property type="entry name" value="MarR"/>
    <property type="match status" value="1"/>
</dbReference>
<sequence>MNGQPAAITGWKGPRLNETGETLLEEPDAMPKLDGTTRLDREYGFTYRIILIARRYRALLDEQLRPLGYGTARMEALSTIARSKEPSAQISIAKRIGIEGPTLTRMLDTLEADGLVVRRQDPNDRRTKLIELTADGEKALKEIMQVANAFRASVLDALSDDELDRANGVTDKLMRLLCEGAER</sequence>
<keyword evidence="3" id="KW-0804">Transcription</keyword>
<evidence type="ECO:0000259" key="4">
    <source>
        <dbReference type="PROSITE" id="PS50995"/>
    </source>
</evidence>
<protein>
    <submittedName>
        <fullName evidence="5">MarR family transcriptional regulator for hemolysin</fullName>
    </submittedName>
</protein>
<dbReference type="Gene3D" id="1.10.10.10">
    <property type="entry name" value="Winged helix-like DNA-binding domain superfamily/Winged helix DNA-binding domain"/>
    <property type="match status" value="1"/>
</dbReference>
<dbReference type="PANTHER" id="PTHR33164">
    <property type="entry name" value="TRANSCRIPTIONAL REGULATOR, MARR FAMILY"/>
    <property type="match status" value="1"/>
</dbReference>
<proteinExistence type="predicted"/>
<organism evidence="5 6">
    <name type="scientific">Sphingobium lignivorans</name>
    <dbReference type="NCBI Taxonomy" id="2735886"/>
    <lineage>
        <taxon>Bacteria</taxon>
        <taxon>Pseudomonadati</taxon>
        <taxon>Pseudomonadota</taxon>
        <taxon>Alphaproteobacteria</taxon>
        <taxon>Sphingomonadales</taxon>
        <taxon>Sphingomonadaceae</taxon>
        <taxon>Sphingobium</taxon>
    </lineage>
</organism>
<dbReference type="PRINTS" id="PR00598">
    <property type="entry name" value="HTHMARR"/>
</dbReference>
<dbReference type="RefSeq" id="WP_184149376.1">
    <property type="nucleotide sequence ID" value="NZ_JACHKA010000001.1"/>
</dbReference>
<accession>A0ABR6NAS2</accession>
<evidence type="ECO:0000256" key="1">
    <source>
        <dbReference type="ARBA" id="ARBA00023015"/>
    </source>
</evidence>
<keyword evidence="1" id="KW-0805">Transcription regulation</keyword>
<dbReference type="PROSITE" id="PS50995">
    <property type="entry name" value="HTH_MARR_2"/>
    <property type="match status" value="1"/>
</dbReference>
<gene>
    <name evidence="5" type="ORF">HNP60_000334</name>
</gene>
<keyword evidence="6" id="KW-1185">Reference proteome</keyword>
<evidence type="ECO:0000313" key="6">
    <source>
        <dbReference type="Proteomes" id="UP001138540"/>
    </source>
</evidence>
<dbReference type="InterPro" id="IPR039422">
    <property type="entry name" value="MarR/SlyA-like"/>
</dbReference>